<dbReference type="OrthoDB" id="10066429at2759"/>
<keyword evidence="7 11" id="KW-0256">Endoplasmic reticulum</keyword>
<comment type="subcellular location">
    <subcellularLocation>
        <location evidence="1 11">Endoplasmic reticulum membrane</location>
        <topology evidence="1 11">Multi-pass membrane protein</topology>
    </subcellularLocation>
</comment>
<evidence type="ECO:0000256" key="8">
    <source>
        <dbReference type="ARBA" id="ARBA00022989"/>
    </source>
</evidence>
<feature type="chain" id="PRO_5024455806" description="Mannosyltransferase" evidence="12">
    <location>
        <begin position="24"/>
        <end position="552"/>
    </location>
</feature>
<dbReference type="KEGG" id="cput:CONPUDRAFT_106235"/>
<comment type="caution">
    <text evidence="11">Lacks conserved residue(s) required for the propagation of feature annotation.</text>
</comment>
<gene>
    <name evidence="13" type="ORF">CONPUDRAFT_106235</name>
</gene>
<evidence type="ECO:0000256" key="3">
    <source>
        <dbReference type="ARBA" id="ARBA00022502"/>
    </source>
</evidence>
<keyword evidence="9 11" id="KW-0472">Membrane</keyword>
<name>A0A5M3MM11_CONPW</name>
<evidence type="ECO:0000313" key="13">
    <source>
        <dbReference type="EMBL" id="EIW79621.1"/>
    </source>
</evidence>
<keyword evidence="4 11" id="KW-0328">Glycosyltransferase</keyword>
<dbReference type="GO" id="GO:0005789">
    <property type="term" value="C:endoplasmic reticulum membrane"/>
    <property type="evidence" value="ECO:0007669"/>
    <property type="project" value="UniProtKB-SubCell"/>
</dbReference>
<reference evidence="14" key="1">
    <citation type="journal article" date="2012" name="Science">
        <title>The Paleozoic origin of enzymatic lignin decomposition reconstructed from 31 fungal genomes.</title>
        <authorList>
            <person name="Floudas D."/>
            <person name="Binder M."/>
            <person name="Riley R."/>
            <person name="Barry K."/>
            <person name="Blanchette R.A."/>
            <person name="Henrissat B."/>
            <person name="Martinez A.T."/>
            <person name="Otillar R."/>
            <person name="Spatafora J.W."/>
            <person name="Yadav J.S."/>
            <person name="Aerts A."/>
            <person name="Benoit I."/>
            <person name="Boyd A."/>
            <person name="Carlson A."/>
            <person name="Copeland A."/>
            <person name="Coutinho P.M."/>
            <person name="de Vries R.P."/>
            <person name="Ferreira P."/>
            <person name="Findley K."/>
            <person name="Foster B."/>
            <person name="Gaskell J."/>
            <person name="Glotzer D."/>
            <person name="Gorecki P."/>
            <person name="Heitman J."/>
            <person name="Hesse C."/>
            <person name="Hori C."/>
            <person name="Igarashi K."/>
            <person name="Jurgens J.A."/>
            <person name="Kallen N."/>
            <person name="Kersten P."/>
            <person name="Kohler A."/>
            <person name="Kuees U."/>
            <person name="Kumar T.K.A."/>
            <person name="Kuo A."/>
            <person name="LaButti K."/>
            <person name="Larrondo L.F."/>
            <person name="Lindquist E."/>
            <person name="Ling A."/>
            <person name="Lombard V."/>
            <person name="Lucas S."/>
            <person name="Lundell T."/>
            <person name="Martin R."/>
            <person name="McLaughlin D.J."/>
            <person name="Morgenstern I."/>
            <person name="Morin E."/>
            <person name="Murat C."/>
            <person name="Nagy L.G."/>
            <person name="Nolan M."/>
            <person name="Ohm R.A."/>
            <person name="Patyshakuliyeva A."/>
            <person name="Rokas A."/>
            <person name="Ruiz-Duenas F.J."/>
            <person name="Sabat G."/>
            <person name="Salamov A."/>
            <person name="Samejima M."/>
            <person name="Schmutz J."/>
            <person name="Slot J.C."/>
            <person name="St John F."/>
            <person name="Stenlid J."/>
            <person name="Sun H."/>
            <person name="Sun S."/>
            <person name="Syed K."/>
            <person name="Tsang A."/>
            <person name="Wiebenga A."/>
            <person name="Young D."/>
            <person name="Pisabarro A."/>
            <person name="Eastwood D.C."/>
            <person name="Martin F."/>
            <person name="Cullen D."/>
            <person name="Grigoriev I.V."/>
            <person name="Hibbett D.S."/>
        </authorList>
    </citation>
    <scope>NUCLEOTIDE SEQUENCE [LARGE SCALE GENOMIC DNA]</scope>
    <source>
        <strain evidence="14">RWD-64-598 SS2</strain>
    </source>
</reference>
<evidence type="ECO:0000256" key="6">
    <source>
        <dbReference type="ARBA" id="ARBA00022692"/>
    </source>
</evidence>
<dbReference type="EC" id="2.4.1.-" evidence="11"/>
<evidence type="ECO:0000256" key="4">
    <source>
        <dbReference type="ARBA" id="ARBA00022676"/>
    </source>
</evidence>
<dbReference type="Proteomes" id="UP000053558">
    <property type="component" value="Unassembled WGS sequence"/>
</dbReference>
<dbReference type="PANTHER" id="PTHR22760:SF3">
    <property type="entry name" value="GPI MANNOSYLTRANSFERASE 4"/>
    <property type="match status" value="1"/>
</dbReference>
<comment type="similarity">
    <text evidence="10">Belongs to the glycosyltransferase 22 family. PIGZ subfamily.</text>
</comment>
<keyword evidence="12" id="KW-0732">Signal</keyword>
<dbReference type="GeneID" id="19198577"/>
<dbReference type="InterPro" id="IPR005599">
    <property type="entry name" value="GPI_mannosylTrfase"/>
</dbReference>
<dbReference type="GO" id="GO:0000026">
    <property type="term" value="F:alpha-1,2-mannosyltransferase activity"/>
    <property type="evidence" value="ECO:0007669"/>
    <property type="project" value="TreeGrafter"/>
</dbReference>
<feature type="transmembrane region" description="Helical" evidence="11">
    <location>
        <begin position="227"/>
        <end position="249"/>
    </location>
</feature>
<comment type="pathway">
    <text evidence="2">Glycolipid biosynthesis; glycosylphosphatidylinositol-anchor biosynthesis.</text>
</comment>
<feature type="signal peptide" evidence="12">
    <location>
        <begin position="1"/>
        <end position="23"/>
    </location>
</feature>
<evidence type="ECO:0000256" key="5">
    <source>
        <dbReference type="ARBA" id="ARBA00022679"/>
    </source>
</evidence>
<keyword evidence="5 13" id="KW-0808">Transferase</keyword>
<proteinExistence type="inferred from homology"/>
<dbReference type="OMA" id="GIMHQNG"/>
<dbReference type="RefSeq" id="XP_007770003.1">
    <property type="nucleotide sequence ID" value="XM_007771813.1"/>
</dbReference>
<dbReference type="GO" id="GO:0006506">
    <property type="term" value="P:GPI anchor biosynthetic process"/>
    <property type="evidence" value="ECO:0007669"/>
    <property type="project" value="UniProtKB-KW"/>
</dbReference>
<comment type="caution">
    <text evidence="13">The sequence shown here is derived from an EMBL/GenBank/DDBJ whole genome shotgun (WGS) entry which is preliminary data.</text>
</comment>
<evidence type="ECO:0000313" key="14">
    <source>
        <dbReference type="Proteomes" id="UP000053558"/>
    </source>
</evidence>
<keyword evidence="8 11" id="KW-1133">Transmembrane helix</keyword>
<keyword evidence="6 11" id="KW-0812">Transmembrane</keyword>
<evidence type="ECO:0000256" key="1">
    <source>
        <dbReference type="ARBA" id="ARBA00004477"/>
    </source>
</evidence>
<evidence type="ECO:0000256" key="12">
    <source>
        <dbReference type="SAM" id="SignalP"/>
    </source>
</evidence>
<protein>
    <recommendedName>
        <fullName evidence="11">Mannosyltransferase</fullName>
        <ecNumber evidence="11">2.4.1.-</ecNumber>
    </recommendedName>
</protein>
<dbReference type="EMBL" id="JH711580">
    <property type="protein sequence ID" value="EIW79621.1"/>
    <property type="molecule type" value="Genomic_DNA"/>
</dbReference>
<keyword evidence="14" id="KW-1185">Reference proteome</keyword>
<evidence type="ECO:0000256" key="10">
    <source>
        <dbReference type="ARBA" id="ARBA00038466"/>
    </source>
</evidence>
<feature type="transmembrane region" description="Helical" evidence="11">
    <location>
        <begin position="382"/>
        <end position="400"/>
    </location>
</feature>
<feature type="transmembrane region" description="Helical" evidence="11">
    <location>
        <begin position="287"/>
        <end position="307"/>
    </location>
</feature>
<dbReference type="Pfam" id="PF03901">
    <property type="entry name" value="Glyco_transf_22"/>
    <property type="match status" value="1"/>
</dbReference>
<sequence>MGRDFRSMKVVYLALLVLRAVFALKGTGYIHPDEYMQNGEITTGDFLGLHVLRTWEWDHSFPVRSIVPLLITTGAPLWLVKQCSNSSHDTTSIEPQHIFYIHRLVYLVLSYVLDYCVYHLVPGRSSRWAALVLLASSHVVLTFQVRPFSNSVEAVLLALSLLVLRRLLDTFDAKVIKDLAILGSFCVAGTFVRPTFPAFVLPIAAQALSHTYRVISSARPSPSLLKVSIYLSCLPTLASLATLVLFVAADTAYFEGDLTSPVLTPFNFLQYNLDPDNLADHGLHPRWLHLAVNLPMIIGPGMFYLLVRTLTQVLPSAWTHNQQGTKSANGPFEQTLCFVIVTSLGVLSMQPHQETRFLVPLLVPIVVLLAKSRRLENLEKQFWTIWLIFNAAVAVLFGFLHQGGVVPSLMYLHGELASSPTTNITIAYWKTYMPPRHLLGLTEQERIVRSLNVFDMAGTSKEDLLYTVIAEAHEDIYLVTPLAMHATLPEVAASCLALQQRIYPHLDLDHIPESIEAGWPDGLSLGAFTAERVCLQSALEATPIPEDTTPPS</sequence>
<evidence type="ECO:0000256" key="2">
    <source>
        <dbReference type="ARBA" id="ARBA00004687"/>
    </source>
</evidence>
<evidence type="ECO:0000256" key="9">
    <source>
        <dbReference type="ARBA" id="ARBA00023136"/>
    </source>
</evidence>
<accession>A0A5M3MM11</accession>
<organism evidence="13 14">
    <name type="scientific">Coniophora puteana (strain RWD-64-598)</name>
    <name type="common">Brown rot fungus</name>
    <dbReference type="NCBI Taxonomy" id="741705"/>
    <lineage>
        <taxon>Eukaryota</taxon>
        <taxon>Fungi</taxon>
        <taxon>Dikarya</taxon>
        <taxon>Basidiomycota</taxon>
        <taxon>Agaricomycotina</taxon>
        <taxon>Agaricomycetes</taxon>
        <taxon>Agaricomycetidae</taxon>
        <taxon>Boletales</taxon>
        <taxon>Coniophorineae</taxon>
        <taxon>Coniophoraceae</taxon>
        <taxon>Coniophora</taxon>
    </lineage>
</organism>
<keyword evidence="3" id="KW-0337">GPI-anchor biosynthesis</keyword>
<dbReference type="PANTHER" id="PTHR22760">
    <property type="entry name" value="GLYCOSYLTRANSFERASE"/>
    <property type="match status" value="1"/>
</dbReference>
<evidence type="ECO:0000256" key="7">
    <source>
        <dbReference type="ARBA" id="ARBA00022824"/>
    </source>
</evidence>
<dbReference type="AlphaFoldDB" id="A0A5M3MM11"/>
<evidence type="ECO:0000256" key="11">
    <source>
        <dbReference type="RuleBase" id="RU363075"/>
    </source>
</evidence>